<protein>
    <submittedName>
        <fullName evidence="5">Sugar lactone lactonase YvrE</fullName>
    </submittedName>
</protein>
<dbReference type="GO" id="GO:0005509">
    <property type="term" value="F:calcium ion binding"/>
    <property type="evidence" value="ECO:0007669"/>
    <property type="project" value="TreeGrafter"/>
</dbReference>
<keyword evidence="6" id="KW-1185">Reference proteome</keyword>
<comment type="cofactor">
    <cofactor evidence="3">
        <name>Zn(2+)</name>
        <dbReference type="ChEBI" id="CHEBI:29105"/>
    </cofactor>
    <text evidence="3">Binds 1 divalent metal cation per subunit.</text>
</comment>
<feature type="binding site" evidence="3">
    <location>
        <position position="121"/>
    </location>
    <ligand>
        <name>substrate</name>
    </ligand>
</feature>
<dbReference type="PANTHER" id="PTHR10907:SF47">
    <property type="entry name" value="REGUCALCIN"/>
    <property type="match status" value="1"/>
</dbReference>
<evidence type="ECO:0000256" key="1">
    <source>
        <dbReference type="ARBA" id="ARBA00008853"/>
    </source>
</evidence>
<dbReference type="InterPro" id="IPR013658">
    <property type="entry name" value="SGL"/>
</dbReference>
<organism evidence="5 6">
    <name type="scientific">Streptosporangium album</name>
    <dbReference type="NCBI Taxonomy" id="47479"/>
    <lineage>
        <taxon>Bacteria</taxon>
        <taxon>Bacillati</taxon>
        <taxon>Actinomycetota</taxon>
        <taxon>Actinomycetes</taxon>
        <taxon>Streptosporangiales</taxon>
        <taxon>Streptosporangiaceae</taxon>
        <taxon>Streptosporangium</taxon>
    </lineage>
</organism>
<dbReference type="Gene3D" id="2.120.10.30">
    <property type="entry name" value="TolB, C-terminal domain"/>
    <property type="match status" value="1"/>
</dbReference>
<proteinExistence type="inferred from homology"/>
<gene>
    <name evidence="5" type="ORF">FHR32_006117</name>
</gene>
<dbReference type="Proteomes" id="UP000534286">
    <property type="component" value="Unassembled WGS sequence"/>
</dbReference>
<dbReference type="RefSeq" id="WP_184757743.1">
    <property type="nucleotide sequence ID" value="NZ_BAABEK010000064.1"/>
</dbReference>
<feature type="binding site" evidence="3">
    <location>
        <position position="198"/>
    </location>
    <ligand>
        <name>a divalent metal cation</name>
        <dbReference type="ChEBI" id="CHEBI:60240"/>
    </ligand>
</feature>
<evidence type="ECO:0000256" key="3">
    <source>
        <dbReference type="PIRSR" id="PIRSR605511-2"/>
    </source>
</evidence>
<name>A0A7W7S0N1_9ACTN</name>
<dbReference type="PANTHER" id="PTHR10907">
    <property type="entry name" value="REGUCALCIN"/>
    <property type="match status" value="1"/>
</dbReference>
<dbReference type="PRINTS" id="PR01790">
    <property type="entry name" value="SMP30FAMILY"/>
</dbReference>
<feature type="binding site" evidence="3">
    <location>
        <position position="148"/>
    </location>
    <ligand>
        <name>a divalent metal cation</name>
        <dbReference type="ChEBI" id="CHEBI:60240"/>
    </ligand>
</feature>
<dbReference type="AlphaFoldDB" id="A0A7W7S0N1"/>
<comment type="caution">
    <text evidence="5">The sequence shown here is derived from an EMBL/GenBank/DDBJ whole genome shotgun (WGS) entry which is preliminary data.</text>
</comment>
<feature type="active site" description="Proton donor/acceptor" evidence="2">
    <location>
        <position position="198"/>
    </location>
</feature>
<dbReference type="SUPFAM" id="SSF63829">
    <property type="entry name" value="Calcium-dependent phosphotriesterase"/>
    <property type="match status" value="1"/>
</dbReference>
<evidence type="ECO:0000259" key="4">
    <source>
        <dbReference type="Pfam" id="PF08450"/>
    </source>
</evidence>
<feature type="binding site" evidence="3">
    <location>
        <position position="19"/>
    </location>
    <ligand>
        <name>a divalent metal cation</name>
        <dbReference type="ChEBI" id="CHEBI:60240"/>
    </ligand>
</feature>
<evidence type="ECO:0000256" key="2">
    <source>
        <dbReference type="PIRSR" id="PIRSR605511-1"/>
    </source>
</evidence>
<dbReference type="EMBL" id="JACHJU010000002">
    <property type="protein sequence ID" value="MBB4941740.1"/>
    <property type="molecule type" value="Genomic_DNA"/>
</dbReference>
<sequence length="294" mass="30745">MVSELDGELVLRSSADVGEGPAWDAARRRLVWVDVTGCAVHTFDPVGGVDQVVDVGVHVGAAVPAGDDGLILAVRDGLAMLSPAGDVRMVAEVEADRPGNRMNDAKCDPSGRLWAGTMPYEAEPGAAALYRYDGRSVVRVLTGVTLSNGLGWSPDGTVMYHIDSGTQRVDAYDFDPATGELGSRRVVVTADPAEGMPDGMTVDDDGCLWVAMWGGGMVRRYTPDGVLDRIVRLPVTQVTSCAFGGPGGDVLYVTSAAYRLTPGELAAQPLAGSIFAVEPGTTGRPATPFHGADR</sequence>
<keyword evidence="3" id="KW-0479">Metal-binding</keyword>
<dbReference type="GO" id="GO:0019853">
    <property type="term" value="P:L-ascorbic acid biosynthetic process"/>
    <property type="evidence" value="ECO:0007669"/>
    <property type="project" value="TreeGrafter"/>
</dbReference>
<comment type="similarity">
    <text evidence="1">Belongs to the SMP-30/CGR1 family.</text>
</comment>
<accession>A0A7W7S0N1</accession>
<dbReference type="GO" id="GO:0004341">
    <property type="term" value="F:gluconolactonase activity"/>
    <property type="evidence" value="ECO:0007669"/>
    <property type="project" value="TreeGrafter"/>
</dbReference>
<feature type="binding site" evidence="3">
    <location>
        <position position="103"/>
    </location>
    <ligand>
        <name>substrate</name>
    </ligand>
</feature>
<feature type="domain" description="SMP-30/Gluconolactonase/LRE-like region" evidence="4">
    <location>
        <begin position="17"/>
        <end position="256"/>
    </location>
</feature>
<dbReference type="Pfam" id="PF08450">
    <property type="entry name" value="SGL"/>
    <property type="match status" value="1"/>
</dbReference>
<evidence type="ECO:0000313" key="6">
    <source>
        <dbReference type="Proteomes" id="UP000534286"/>
    </source>
</evidence>
<dbReference type="InterPro" id="IPR005511">
    <property type="entry name" value="SMP-30"/>
</dbReference>
<reference evidence="5 6" key="1">
    <citation type="submission" date="2020-08" db="EMBL/GenBank/DDBJ databases">
        <title>Sequencing the genomes of 1000 actinobacteria strains.</title>
        <authorList>
            <person name="Klenk H.-P."/>
        </authorList>
    </citation>
    <scope>NUCLEOTIDE SEQUENCE [LARGE SCALE GENOMIC DNA]</scope>
    <source>
        <strain evidence="5 6">DSM 43023</strain>
    </source>
</reference>
<feature type="binding site" evidence="3">
    <location>
        <position position="101"/>
    </location>
    <ligand>
        <name>substrate</name>
    </ligand>
</feature>
<keyword evidence="3" id="KW-0862">Zinc</keyword>
<evidence type="ECO:0000313" key="5">
    <source>
        <dbReference type="EMBL" id="MBB4941740.1"/>
    </source>
</evidence>
<dbReference type="InterPro" id="IPR011042">
    <property type="entry name" value="6-blade_b-propeller_TolB-like"/>
</dbReference>